<keyword evidence="3" id="KW-1003">Cell membrane</keyword>
<dbReference type="Pfam" id="PF00528">
    <property type="entry name" value="BPD_transp_1"/>
    <property type="match status" value="1"/>
</dbReference>
<reference evidence="10 11" key="1">
    <citation type="submission" date="2020-05" db="EMBL/GenBank/DDBJ databases">
        <title>Azospirillum oleiclasticum sp. nov, a nitrogen-fixing and heavy crude oil-emulsifying bacterium isolated from the crude oil of Yumen Oilfield.</title>
        <authorList>
            <person name="Wu D."/>
            <person name="Cai M."/>
            <person name="Zhang X."/>
        </authorList>
    </citation>
    <scope>NUCLEOTIDE SEQUENCE [LARGE SCALE GENOMIC DNA]</scope>
    <source>
        <strain evidence="10 11">ROY-1-1-2</strain>
    </source>
</reference>
<comment type="subcellular location">
    <subcellularLocation>
        <location evidence="1 7">Cell membrane</location>
        <topology evidence="1 7">Multi-pass membrane protein</topology>
    </subcellularLocation>
</comment>
<feature type="transmembrane region" description="Helical" evidence="7">
    <location>
        <begin position="117"/>
        <end position="137"/>
    </location>
</feature>
<keyword evidence="6 7" id="KW-0472">Membrane</keyword>
<feature type="domain" description="ABC transmembrane type-1" evidence="9">
    <location>
        <begin position="112"/>
        <end position="288"/>
    </location>
</feature>
<evidence type="ECO:0000256" key="3">
    <source>
        <dbReference type="ARBA" id="ARBA00022475"/>
    </source>
</evidence>
<feature type="transmembrane region" description="Helical" evidence="7">
    <location>
        <begin position="54"/>
        <end position="75"/>
    </location>
</feature>
<dbReference type="RefSeq" id="WP_180286036.1">
    <property type="nucleotide sequence ID" value="NZ_JABFDB010000038.1"/>
</dbReference>
<dbReference type="Gene3D" id="1.10.3720.10">
    <property type="entry name" value="MetI-like"/>
    <property type="match status" value="1"/>
</dbReference>
<evidence type="ECO:0000256" key="1">
    <source>
        <dbReference type="ARBA" id="ARBA00004651"/>
    </source>
</evidence>
<keyword evidence="2 7" id="KW-0813">Transport</keyword>
<feature type="transmembrane region" description="Helical" evidence="7">
    <location>
        <begin position="175"/>
        <end position="196"/>
    </location>
</feature>
<evidence type="ECO:0000313" key="10">
    <source>
        <dbReference type="EMBL" id="NYZ24262.1"/>
    </source>
</evidence>
<dbReference type="PROSITE" id="PS50928">
    <property type="entry name" value="ABC_TM1"/>
    <property type="match status" value="1"/>
</dbReference>
<dbReference type="CDD" id="cd06261">
    <property type="entry name" value="TM_PBP2"/>
    <property type="match status" value="1"/>
</dbReference>
<dbReference type="PANTHER" id="PTHR30151:SF0">
    <property type="entry name" value="ABC TRANSPORTER PERMEASE PROTEIN MJ0413-RELATED"/>
    <property type="match status" value="1"/>
</dbReference>
<evidence type="ECO:0000313" key="11">
    <source>
        <dbReference type="Proteomes" id="UP000584642"/>
    </source>
</evidence>
<feature type="compositionally biased region" description="Pro residues" evidence="8">
    <location>
        <begin position="25"/>
        <end position="41"/>
    </location>
</feature>
<evidence type="ECO:0000256" key="7">
    <source>
        <dbReference type="RuleBase" id="RU363032"/>
    </source>
</evidence>
<feature type="region of interest" description="Disordered" evidence="8">
    <location>
        <begin position="21"/>
        <end position="45"/>
    </location>
</feature>
<proteinExistence type="inferred from homology"/>
<keyword evidence="5 7" id="KW-1133">Transmembrane helix</keyword>
<evidence type="ECO:0000256" key="8">
    <source>
        <dbReference type="SAM" id="MobiDB-lite"/>
    </source>
</evidence>
<dbReference type="SUPFAM" id="SSF161098">
    <property type="entry name" value="MetI-like"/>
    <property type="match status" value="1"/>
</dbReference>
<protein>
    <submittedName>
        <fullName evidence="10">ABC transporter permease</fullName>
    </submittedName>
</protein>
<evidence type="ECO:0000256" key="5">
    <source>
        <dbReference type="ARBA" id="ARBA00022989"/>
    </source>
</evidence>
<organism evidence="10 11">
    <name type="scientific">Azospirillum oleiclasticum</name>
    <dbReference type="NCBI Taxonomy" id="2735135"/>
    <lineage>
        <taxon>Bacteria</taxon>
        <taxon>Pseudomonadati</taxon>
        <taxon>Pseudomonadota</taxon>
        <taxon>Alphaproteobacteria</taxon>
        <taxon>Rhodospirillales</taxon>
        <taxon>Azospirillaceae</taxon>
        <taxon>Azospirillum</taxon>
    </lineage>
</organism>
<comment type="similarity">
    <text evidence="7">Belongs to the binding-protein-dependent transport system permease family.</text>
</comment>
<evidence type="ECO:0000256" key="4">
    <source>
        <dbReference type="ARBA" id="ARBA00022692"/>
    </source>
</evidence>
<accession>A0ABX2TLY7</accession>
<evidence type="ECO:0000256" key="2">
    <source>
        <dbReference type="ARBA" id="ARBA00022448"/>
    </source>
</evidence>
<dbReference type="InterPro" id="IPR000515">
    <property type="entry name" value="MetI-like"/>
</dbReference>
<dbReference type="EMBL" id="JABFDB010000038">
    <property type="protein sequence ID" value="NYZ24262.1"/>
    <property type="molecule type" value="Genomic_DNA"/>
</dbReference>
<keyword evidence="4 7" id="KW-0812">Transmembrane</keyword>
<keyword evidence="11" id="KW-1185">Reference proteome</keyword>
<evidence type="ECO:0000259" key="9">
    <source>
        <dbReference type="PROSITE" id="PS50928"/>
    </source>
</evidence>
<feature type="transmembrane region" description="Helical" evidence="7">
    <location>
        <begin position="81"/>
        <end position="105"/>
    </location>
</feature>
<feature type="transmembrane region" description="Helical" evidence="7">
    <location>
        <begin position="269"/>
        <end position="292"/>
    </location>
</feature>
<gene>
    <name evidence="10" type="ORF">HND93_31535</name>
</gene>
<dbReference type="Proteomes" id="UP000584642">
    <property type="component" value="Unassembled WGS sequence"/>
</dbReference>
<feature type="transmembrane region" description="Helical" evidence="7">
    <location>
        <begin position="149"/>
        <end position="168"/>
    </location>
</feature>
<evidence type="ECO:0000256" key="6">
    <source>
        <dbReference type="ARBA" id="ARBA00023136"/>
    </source>
</evidence>
<dbReference type="PANTHER" id="PTHR30151">
    <property type="entry name" value="ALKANE SULFONATE ABC TRANSPORTER-RELATED, MEMBRANE SUBUNIT"/>
    <property type="match status" value="1"/>
</dbReference>
<feature type="transmembrane region" description="Helical" evidence="7">
    <location>
        <begin position="233"/>
        <end position="257"/>
    </location>
</feature>
<name>A0ABX2TLY7_9PROT</name>
<dbReference type="InterPro" id="IPR035906">
    <property type="entry name" value="MetI-like_sf"/>
</dbReference>
<comment type="caution">
    <text evidence="10">The sequence shown here is derived from an EMBL/GenBank/DDBJ whole genome shotgun (WGS) entry which is preliminary data.</text>
</comment>
<sequence>MPHPLRTTTTGPRMEGVAAEVPRPAGQPVPPAVQTAPPPSPAWRRHAGSAGRHLSRYALLVVLIALWQFTSTVWLPAKDPYLAVLMPAPTSIIAATAELVANGDLFMHLFASLKRELSAFVLSLAAIPLGIAMGWWRPVYVQVNPVIEILRPIPPLAWIPLSILWFGLSDMQNQFIILLGIFFPILVNTVTAVRTVDANLIRASRTLGASEWDVLRTVVFKAALPQIITGIRIGLGVGWMALVAAELVGATTGLGFMINDARSILRTDIIVVGMLTIGVMGLLIDLGIRWLGKRLLPWSPALAK</sequence>